<evidence type="ECO:0000256" key="3">
    <source>
        <dbReference type="ARBA" id="ARBA00022692"/>
    </source>
</evidence>
<dbReference type="EMBL" id="JAFBDR010000004">
    <property type="protein sequence ID" value="MBM7570525.1"/>
    <property type="molecule type" value="Genomic_DNA"/>
</dbReference>
<dbReference type="RefSeq" id="WP_204497954.1">
    <property type="nucleotide sequence ID" value="NZ_JAFBDR010000004.1"/>
</dbReference>
<keyword evidence="5 6" id="KW-0472">Membrane</keyword>
<organism evidence="7 8">
    <name type="scientific">Aquibacillus albus</name>
    <dbReference type="NCBI Taxonomy" id="1168171"/>
    <lineage>
        <taxon>Bacteria</taxon>
        <taxon>Bacillati</taxon>
        <taxon>Bacillota</taxon>
        <taxon>Bacilli</taxon>
        <taxon>Bacillales</taxon>
        <taxon>Bacillaceae</taxon>
        <taxon>Aquibacillus</taxon>
    </lineage>
</organism>
<proteinExistence type="inferred from homology"/>
<evidence type="ECO:0000256" key="6">
    <source>
        <dbReference type="SAM" id="Phobius"/>
    </source>
</evidence>
<accession>A0ABS2MXW4</accession>
<feature type="transmembrane region" description="Helical" evidence="6">
    <location>
        <begin position="66"/>
        <end position="91"/>
    </location>
</feature>
<feature type="transmembrane region" description="Helical" evidence="6">
    <location>
        <begin position="35"/>
        <end position="54"/>
    </location>
</feature>
<comment type="subcellular location">
    <subcellularLocation>
        <location evidence="1">Membrane</location>
        <topology evidence="1">Multi-pass membrane protein</topology>
    </subcellularLocation>
</comment>
<keyword evidence="8" id="KW-1185">Reference proteome</keyword>
<feature type="transmembrane region" description="Helical" evidence="6">
    <location>
        <begin position="274"/>
        <end position="290"/>
    </location>
</feature>
<feature type="transmembrane region" description="Helical" evidence="6">
    <location>
        <begin position="310"/>
        <end position="337"/>
    </location>
</feature>
<evidence type="ECO:0000313" key="7">
    <source>
        <dbReference type="EMBL" id="MBM7570525.1"/>
    </source>
</evidence>
<evidence type="ECO:0000256" key="5">
    <source>
        <dbReference type="ARBA" id="ARBA00023136"/>
    </source>
</evidence>
<feature type="transmembrane region" description="Helical" evidence="6">
    <location>
        <begin position="241"/>
        <end position="267"/>
    </location>
</feature>
<evidence type="ECO:0000313" key="8">
    <source>
        <dbReference type="Proteomes" id="UP001296943"/>
    </source>
</evidence>
<dbReference type="Proteomes" id="UP001296943">
    <property type="component" value="Unassembled WGS sequence"/>
</dbReference>
<sequence>MFEKKWFQSLVVAILVFLLILLISSANFVFEPIFAYLTAIALPFIGAGILYYITKPLVRLLEKYKIHRIIGIMIVFVLIILVIFLVSTYIAPIVQKQFGRLIDNIPRMIDSTFQLITYWQQNQNLIPPQVESMIDNFTSNLQSHLEGFSTFIFSFIANVFNFVFAIVLVPFFLFFMLKDDRKFVPFIAQFLSKPKAKSFKRLMGNINHTLAAFIQGQLLVSFSVGVLLFIGYLIIGLNYSLTLALFAMAMNVIPFIGPFLSVIPAILVAAFQDPIMIVYVIIVMVAAQQLEGNIISPNIMGKALSIHPLTVITLILGAGSIAGFLGLLFVIPAYAVIKTIVAHFYEEWRKKQDPGNKNLI</sequence>
<dbReference type="PANTHER" id="PTHR21716:SF69">
    <property type="entry name" value="TRANSPORT PROTEIN YUBA-RELATED"/>
    <property type="match status" value="1"/>
</dbReference>
<keyword evidence="4 6" id="KW-1133">Transmembrane helix</keyword>
<evidence type="ECO:0000256" key="2">
    <source>
        <dbReference type="ARBA" id="ARBA00009773"/>
    </source>
</evidence>
<dbReference type="Pfam" id="PF01594">
    <property type="entry name" value="AI-2E_transport"/>
    <property type="match status" value="1"/>
</dbReference>
<reference evidence="7 8" key="1">
    <citation type="submission" date="2021-01" db="EMBL/GenBank/DDBJ databases">
        <title>Genomic Encyclopedia of Type Strains, Phase IV (KMG-IV): sequencing the most valuable type-strain genomes for metagenomic binning, comparative biology and taxonomic classification.</title>
        <authorList>
            <person name="Goeker M."/>
        </authorList>
    </citation>
    <scope>NUCLEOTIDE SEQUENCE [LARGE SCALE GENOMIC DNA]</scope>
    <source>
        <strain evidence="7 8">DSM 23711</strain>
    </source>
</reference>
<gene>
    <name evidence="7" type="ORF">JOC48_001003</name>
</gene>
<dbReference type="InterPro" id="IPR002549">
    <property type="entry name" value="AI-2E-like"/>
</dbReference>
<dbReference type="PANTHER" id="PTHR21716">
    <property type="entry name" value="TRANSMEMBRANE PROTEIN"/>
    <property type="match status" value="1"/>
</dbReference>
<comment type="similarity">
    <text evidence="2">Belongs to the autoinducer-2 exporter (AI-2E) (TC 2.A.86) family.</text>
</comment>
<name>A0ABS2MXW4_9BACI</name>
<comment type="caution">
    <text evidence="7">The sequence shown here is derived from an EMBL/GenBank/DDBJ whole genome shotgun (WGS) entry which is preliminary data.</text>
</comment>
<evidence type="ECO:0000256" key="4">
    <source>
        <dbReference type="ARBA" id="ARBA00022989"/>
    </source>
</evidence>
<keyword evidence="3 6" id="KW-0812">Transmembrane</keyword>
<evidence type="ECO:0000256" key="1">
    <source>
        <dbReference type="ARBA" id="ARBA00004141"/>
    </source>
</evidence>
<feature type="transmembrane region" description="Helical" evidence="6">
    <location>
        <begin position="151"/>
        <end position="177"/>
    </location>
</feature>
<protein>
    <submittedName>
        <fullName evidence="7">PurR-regulated permease PerM</fullName>
    </submittedName>
</protein>
<feature type="transmembrane region" description="Helical" evidence="6">
    <location>
        <begin position="210"/>
        <end position="235"/>
    </location>
</feature>